<dbReference type="AlphaFoldDB" id="A0A1R1SC44"/>
<organism evidence="1 2">
    <name type="scientific">Streptomyces sparsogenes DSM 40356</name>
    <dbReference type="NCBI Taxonomy" id="1331668"/>
    <lineage>
        <taxon>Bacteria</taxon>
        <taxon>Bacillati</taxon>
        <taxon>Actinomycetota</taxon>
        <taxon>Actinomycetes</taxon>
        <taxon>Kitasatosporales</taxon>
        <taxon>Streptomycetaceae</taxon>
        <taxon>Streptomyces</taxon>
    </lineage>
</organism>
<sequence length="156" mass="16455">MTATMTSAAQGQGPRRAESAIRRRSVRAIKVYWPVSRQTLATLAEGEVAVLHEDESLAGLFRALEASPELGDFGLYTDVFEVGVGAEGFTAAPGSTPALGAVGSRSLSPTLTFTTYLDTAVADDEVSRVLARIVAAHPWEVPVVELSAPLELVSRA</sequence>
<dbReference type="STRING" id="67365.GCA_001704635_02518"/>
<protein>
    <submittedName>
        <fullName evidence="1">Uncharacterized protein</fullName>
    </submittedName>
</protein>
<evidence type="ECO:0000313" key="1">
    <source>
        <dbReference type="EMBL" id="OMI35863.1"/>
    </source>
</evidence>
<comment type="caution">
    <text evidence="1">The sequence shown here is derived from an EMBL/GenBank/DDBJ whole genome shotgun (WGS) entry which is preliminary data.</text>
</comment>
<gene>
    <name evidence="1" type="ORF">SPAR_29051</name>
</gene>
<reference evidence="1 2" key="1">
    <citation type="submission" date="2013-05" db="EMBL/GenBank/DDBJ databases">
        <title>Genome sequence of Streptomyces sparsogenes DSM 40356.</title>
        <authorList>
            <person name="Coyne S."/>
            <person name="Seebeck F.P."/>
        </authorList>
    </citation>
    <scope>NUCLEOTIDE SEQUENCE [LARGE SCALE GENOMIC DNA]</scope>
    <source>
        <strain evidence="1 2">DSM 40356</strain>
    </source>
</reference>
<dbReference type="Proteomes" id="UP000186168">
    <property type="component" value="Unassembled WGS sequence"/>
</dbReference>
<dbReference type="Gene3D" id="3.30.70.120">
    <property type="match status" value="1"/>
</dbReference>
<accession>A0A1R1SC44</accession>
<dbReference type="InterPro" id="IPR015867">
    <property type="entry name" value="N-reg_PII/ATP_PRibTrfase_C"/>
</dbReference>
<evidence type="ECO:0000313" key="2">
    <source>
        <dbReference type="Proteomes" id="UP000186168"/>
    </source>
</evidence>
<proteinExistence type="predicted"/>
<dbReference type="RefSeq" id="WP_245738409.1">
    <property type="nucleotide sequence ID" value="NZ_ASQP01000386.1"/>
</dbReference>
<keyword evidence="2" id="KW-1185">Reference proteome</keyword>
<dbReference type="EMBL" id="ASQP01000386">
    <property type="protein sequence ID" value="OMI35863.1"/>
    <property type="molecule type" value="Genomic_DNA"/>
</dbReference>
<dbReference type="GeneID" id="96747322"/>
<name>A0A1R1SC44_9ACTN</name>